<keyword evidence="5" id="KW-1185">Reference proteome</keyword>
<accession>A0A4Y2NIY0</accession>
<proteinExistence type="predicted"/>
<organism evidence="1 5">
    <name type="scientific">Araneus ventricosus</name>
    <name type="common">Orbweaver spider</name>
    <name type="synonym">Epeira ventricosa</name>
    <dbReference type="NCBI Taxonomy" id="182803"/>
    <lineage>
        <taxon>Eukaryota</taxon>
        <taxon>Metazoa</taxon>
        <taxon>Ecdysozoa</taxon>
        <taxon>Arthropoda</taxon>
        <taxon>Chelicerata</taxon>
        <taxon>Arachnida</taxon>
        <taxon>Araneae</taxon>
        <taxon>Araneomorphae</taxon>
        <taxon>Entelegynae</taxon>
        <taxon>Araneoidea</taxon>
        <taxon>Araneidae</taxon>
        <taxon>Araneus</taxon>
    </lineage>
</organism>
<evidence type="ECO:0000313" key="3">
    <source>
        <dbReference type="EMBL" id="GBN37802.1"/>
    </source>
</evidence>
<evidence type="ECO:0000313" key="5">
    <source>
        <dbReference type="Proteomes" id="UP000499080"/>
    </source>
</evidence>
<sequence>MACRVRLYKEIALITEGIVMDFERVDRLGSNWSVNVFLVPSAVRASKLSDAERERNTLKAIGRSCQTSKINVQLIDKKNERRVVASFKFKSAIKEHKEILINAFPMSELRRQRHKFSEQHYHLFISPTAYHLLAI</sequence>
<dbReference type="AlphaFoldDB" id="A0A4Y2NIY0"/>
<comment type="caution">
    <text evidence="1">The sequence shown here is derived from an EMBL/GenBank/DDBJ whole genome shotgun (WGS) entry which is preliminary data.</text>
</comment>
<dbReference type="Proteomes" id="UP000499080">
    <property type="component" value="Unassembled WGS sequence"/>
</dbReference>
<dbReference type="EMBL" id="BGPR01209216">
    <property type="protein sequence ID" value="GBN37666.1"/>
    <property type="molecule type" value="Genomic_DNA"/>
</dbReference>
<evidence type="ECO:0000313" key="1">
    <source>
        <dbReference type="EMBL" id="GBN37666.1"/>
    </source>
</evidence>
<name>A0A4Y2NIY0_ARAVE</name>
<dbReference type="EMBL" id="BGPR01209290">
    <property type="protein sequence ID" value="GBN37848.1"/>
    <property type="molecule type" value="Genomic_DNA"/>
</dbReference>
<evidence type="ECO:0000313" key="4">
    <source>
        <dbReference type="EMBL" id="GBN37848.1"/>
    </source>
</evidence>
<evidence type="ECO:0000313" key="2">
    <source>
        <dbReference type="EMBL" id="GBN37679.1"/>
    </source>
</evidence>
<protein>
    <submittedName>
        <fullName evidence="1">Uncharacterized protein</fullName>
    </submittedName>
</protein>
<gene>
    <name evidence="3" type="ORF">AVEN_137884_1</name>
    <name evidence="1" type="ORF">AVEN_196181_1</name>
    <name evidence="4" type="ORF">AVEN_201190_1</name>
    <name evidence="2" type="ORF">AVEN_236522_1</name>
</gene>
<reference evidence="1 5" key="1">
    <citation type="journal article" date="2019" name="Sci. Rep.">
        <title>Orb-weaving spider Araneus ventricosus genome elucidates the spidroin gene catalogue.</title>
        <authorList>
            <person name="Kono N."/>
            <person name="Nakamura H."/>
            <person name="Ohtoshi R."/>
            <person name="Moran D.A.P."/>
            <person name="Shinohara A."/>
            <person name="Yoshida Y."/>
            <person name="Fujiwara M."/>
            <person name="Mori M."/>
            <person name="Tomita M."/>
            <person name="Arakawa K."/>
        </authorList>
    </citation>
    <scope>NUCLEOTIDE SEQUENCE [LARGE SCALE GENOMIC DNA]</scope>
</reference>
<dbReference type="EMBL" id="BGPR01209219">
    <property type="protein sequence ID" value="GBN37679.1"/>
    <property type="molecule type" value="Genomic_DNA"/>
</dbReference>
<dbReference type="EMBL" id="BGPR01209271">
    <property type="protein sequence ID" value="GBN37802.1"/>
    <property type="molecule type" value="Genomic_DNA"/>
</dbReference>